<sequence length="134" mass="15295">MSSDLISVFALFVSIASLLWSWKISKAASSVAVAEKLSNLKITATEAVLFIENKLNQECREESDDFYNRQKRLRRILEKLLKIRAQLDTKTWRSSSKSVVELQEISGLMLEVLKELEAEMRVNVAEMGREANET</sequence>
<evidence type="ECO:0000313" key="1">
    <source>
        <dbReference type="EMBL" id="NAW33765.1"/>
    </source>
</evidence>
<accession>A0A7X4W3W9</accession>
<dbReference type="EMBL" id="WUTT01000001">
    <property type="protein sequence ID" value="NAW33765.1"/>
    <property type="molecule type" value="Genomic_DNA"/>
</dbReference>
<dbReference type="AlphaFoldDB" id="A0A7X4W3W9"/>
<name>A0A7X4W3W9_9GAMM</name>
<protein>
    <submittedName>
        <fullName evidence="1">Uncharacterized protein</fullName>
    </submittedName>
</protein>
<evidence type="ECO:0000313" key="2">
    <source>
        <dbReference type="Proteomes" id="UP000487929"/>
    </source>
</evidence>
<dbReference type="RefSeq" id="WP_161431021.1">
    <property type="nucleotide sequence ID" value="NZ_WUTT01000001.1"/>
</dbReference>
<gene>
    <name evidence="1" type="ORF">GRB96_04940</name>
</gene>
<dbReference type="Proteomes" id="UP000487929">
    <property type="component" value="Unassembled WGS sequence"/>
</dbReference>
<comment type="caution">
    <text evidence="1">The sequence shown here is derived from an EMBL/GenBank/DDBJ whole genome shotgun (WGS) entry which is preliminary data.</text>
</comment>
<keyword evidence="2" id="KW-1185">Reference proteome</keyword>
<organism evidence="1 2">
    <name type="scientific">Halomonas alimentaria</name>
    <dbReference type="NCBI Taxonomy" id="147248"/>
    <lineage>
        <taxon>Bacteria</taxon>
        <taxon>Pseudomonadati</taxon>
        <taxon>Pseudomonadota</taxon>
        <taxon>Gammaproteobacteria</taxon>
        <taxon>Oceanospirillales</taxon>
        <taxon>Halomonadaceae</taxon>
        <taxon>Halomonas</taxon>
    </lineage>
</organism>
<proteinExistence type="predicted"/>
<reference evidence="1 2" key="1">
    <citation type="submission" date="2019-12" db="EMBL/GenBank/DDBJ databases">
        <title>Draft genome sequencing of Halomonas alimentaria DSM 15356.</title>
        <authorList>
            <person name="Pandiyan K."/>
            <person name="Kushwaha P."/>
            <person name="Gowdham M."/>
            <person name="Chakdar H."/>
            <person name="Singh A."/>
            <person name="Kumar M."/>
            <person name="Saxena A.K."/>
        </authorList>
    </citation>
    <scope>NUCLEOTIDE SEQUENCE [LARGE SCALE GENOMIC DNA]</scope>
    <source>
        <strain evidence="1 2">DSM 15356</strain>
    </source>
</reference>